<dbReference type="CTD" id="54491"/>
<dbReference type="PROSITE" id="PS51257">
    <property type="entry name" value="PROKAR_LIPOPROTEIN"/>
    <property type="match status" value="1"/>
</dbReference>
<dbReference type="PRINTS" id="PR02055">
    <property type="entry name" value="PROTEINF105"/>
</dbReference>
<dbReference type="InterPro" id="IPR023235">
    <property type="entry name" value="FAM105"/>
</dbReference>
<sequence length="315" mass="37325">MKKSFCQSCSPTGQMFASCCPLADFSFCLVFRWSRYLKIKFTKNDSIQAEVDLLGYCAKEWKEETEQARQMREAYEELFWKHHVKYIRQVREDNYCVLRAVLFQIFSQGIPLPPWMKAIDVLKLPEKLLYSQGCNWIQQYSFGPEQYTSSNTLGKLRKCIDMLKNQWVEISSIKDPYERGNLCSALFGDESTEHQMYEAVKFIMLYQVIEAYECLANKEHIPSFFHLLFTRDTSLDPLSYMMNHLNSVGDKRGLDQVDMFLLGYTLKVKIIVYRPFKFNSADFQVNYMEAYQRDWHEVFLLTEDDQHYHIPVTQI</sequence>
<proteinExistence type="inferred from homology"/>
<dbReference type="GeneID" id="129333144"/>
<dbReference type="InterPro" id="IPR023236">
    <property type="entry name" value="OTULINL"/>
</dbReference>
<protein>
    <submittedName>
        <fullName evidence="5">Inactive ubiquitin thioesterase OTULINL isoform X1</fullName>
    </submittedName>
</protein>
<name>A0AA97JLN4_EUBMA</name>
<gene>
    <name evidence="5" type="primary">OTULINL</name>
</gene>
<comment type="similarity">
    <text evidence="2">Belongs to the peptidase C65 family. Otulin subfamily.</text>
</comment>
<comment type="subcellular location">
    <subcellularLocation>
        <location evidence="1">Cytoplasm</location>
    </subcellularLocation>
</comment>
<dbReference type="GO" id="GO:0005737">
    <property type="term" value="C:cytoplasm"/>
    <property type="evidence" value="ECO:0007669"/>
    <property type="project" value="UniProtKB-SubCell"/>
</dbReference>
<organism evidence="4 5">
    <name type="scientific">Eublepharis macularius</name>
    <name type="common">Leopard gecko</name>
    <name type="synonym">Cyrtodactylus macularius</name>
    <dbReference type="NCBI Taxonomy" id="481883"/>
    <lineage>
        <taxon>Eukaryota</taxon>
        <taxon>Metazoa</taxon>
        <taxon>Chordata</taxon>
        <taxon>Craniata</taxon>
        <taxon>Vertebrata</taxon>
        <taxon>Euteleostomi</taxon>
        <taxon>Lepidosauria</taxon>
        <taxon>Squamata</taxon>
        <taxon>Bifurcata</taxon>
        <taxon>Gekkota</taxon>
        <taxon>Eublepharidae</taxon>
        <taxon>Eublepharinae</taxon>
        <taxon>Eublepharis</taxon>
    </lineage>
</organism>
<dbReference type="Proteomes" id="UP001190640">
    <property type="component" value="Chromosome 7"/>
</dbReference>
<evidence type="ECO:0000256" key="3">
    <source>
        <dbReference type="ARBA" id="ARBA00022490"/>
    </source>
</evidence>
<evidence type="ECO:0000256" key="2">
    <source>
        <dbReference type="ARBA" id="ARBA00010267"/>
    </source>
</evidence>
<evidence type="ECO:0000313" key="5">
    <source>
        <dbReference type="RefSeq" id="XP_054840562.1"/>
    </source>
</evidence>
<dbReference type="RefSeq" id="XP_054840562.1">
    <property type="nucleotide sequence ID" value="XM_054984587.1"/>
</dbReference>
<evidence type="ECO:0000256" key="1">
    <source>
        <dbReference type="ARBA" id="ARBA00004496"/>
    </source>
</evidence>
<dbReference type="PRINTS" id="PR02056">
    <property type="entry name" value="PROTEINF105A"/>
</dbReference>
<keyword evidence="3" id="KW-0963">Cytoplasm</keyword>
<keyword evidence="4" id="KW-1185">Reference proteome</keyword>
<dbReference type="Pfam" id="PF16218">
    <property type="entry name" value="Peptidase_C101"/>
    <property type="match status" value="1"/>
</dbReference>
<evidence type="ECO:0000313" key="4">
    <source>
        <dbReference type="Proteomes" id="UP001190640"/>
    </source>
</evidence>
<dbReference type="KEGG" id="emc:129333144"/>
<dbReference type="PANTHER" id="PTHR33662">
    <property type="entry name" value="OTU DEUBIQUITINASE WITH LINEAR LINKAGE-SPECIFICITY A-RELATED"/>
    <property type="match status" value="1"/>
</dbReference>
<accession>A0AA97JLN4</accession>
<reference evidence="5" key="1">
    <citation type="submission" date="2025-08" db="UniProtKB">
        <authorList>
            <consortium name="RefSeq"/>
        </authorList>
    </citation>
    <scope>IDENTIFICATION</scope>
    <source>
        <tissue evidence="5">Blood</tissue>
    </source>
</reference>
<dbReference type="PANTHER" id="PTHR33662:SF1">
    <property type="entry name" value="INACTIVE UBIQUITIN THIOESTERASE OTULINL"/>
    <property type="match status" value="1"/>
</dbReference>
<dbReference type="AlphaFoldDB" id="A0AA97JLN4"/>